<dbReference type="NCBIfam" id="NF033831">
    <property type="entry name" value="sce7725_fam"/>
    <property type="match status" value="1"/>
</dbReference>
<organism evidence="2 3">
    <name type="scientific">Tuber magnatum</name>
    <name type="common">white Piedmont truffle</name>
    <dbReference type="NCBI Taxonomy" id="42249"/>
    <lineage>
        <taxon>Eukaryota</taxon>
        <taxon>Fungi</taxon>
        <taxon>Dikarya</taxon>
        <taxon>Ascomycota</taxon>
        <taxon>Pezizomycotina</taxon>
        <taxon>Pezizomycetes</taxon>
        <taxon>Pezizales</taxon>
        <taxon>Tuberaceae</taxon>
        <taxon>Tuber</taxon>
    </lineage>
</organism>
<evidence type="ECO:0000259" key="1">
    <source>
        <dbReference type="Pfam" id="PF08808"/>
    </source>
</evidence>
<feature type="non-terminal residue" evidence="2">
    <location>
        <position position="761"/>
    </location>
</feature>
<feature type="non-terminal residue" evidence="2">
    <location>
        <position position="1"/>
    </location>
</feature>
<evidence type="ECO:0000313" key="3">
    <source>
        <dbReference type="Proteomes" id="UP000246991"/>
    </source>
</evidence>
<dbReference type="EMBL" id="PYWC01000516">
    <property type="protein sequence ID" value="PWW71552.1"/>
    <property type="molecule type" value="Genomic_DNA"/>
</dbReference>
<evidence type="ECO:0000313" key="2">
    <source>
        <dbReference type="EMBL" id="PWW71552.1"/>
    </source>
</evidence>
<dbReference type="InterPro" id="IPR047727">
    <property type="entry name" value="Sce7725-like"/>
</dbReference>
<proteinExistence type="predicted"/>
<keyword evidence="3" id="KW-1185">Reference proteome</keyword>
<dbReference type="InterPro" id="IPR014914">
    <property type="entry name" value="RES_dom"/>
</dbReference>
<dbReference type="Pfam" id="PF08808">
    <property type="entry name" value="RES"/>
    <property type="match status" value="1"/>
</dbReference>
<gene>
    <name evidence="2" type="ORF">C7212DRAFT_349008</name>
</gene>
<feature type="domain" description="RES" evidence="1">
    <location>
        <begin position="641"/>
        <end position="758"/>
    </location>
</feature>
<dbReference type="AlphaFoldDB" id="A0A317SAQ9"/>
<reference evidence="2 3" key="1">
    <citation type="submission" date="2018-03" db="EMBL/GenBank/DDBJ databases">
        <title>Genomes of Pezizomycetes fungi and the evolution of truffles.</title>
        <authorList>
            <person name="Murat C."/>
            <person name="Payen T."/>
            <person name="Noel B."/>
            <person name="Kuo A."/>
            <person name="Martin F.M."/>
        </authorList>
    </citation>
    <scope>NUCLEOTIDE SEQUENCE [LARGE SCALE GENOMIC DNA]</scope>
    <source>
        <strain evidence="2">091103-1</strain>
    </source>
</reference>
<protein>
    <recommendedName>
        <fullName evidence="1">RES domain-containing protein</fullName>
    </recommendedName>
</protein>
<dbReference type="InterPro" id="IPR047729">
    <property type="entry name" value="Sce7726-like"/>
</dbReference>
<dbReference type="Proteomes" id="UP000246991">
    <property type="component" value="Unassembled WGS sequence"/>
</dbReference>
<name>A0A317SAQ9_9PEZI</name>
<comment type="caution">
    <text evidence="2">The sequence shown here is derived from an EMBL/GenBank/DDBJ whole genome shotgun (WGS) entry which is preliminary data.</text>
</comment>
<accession>A0A317SAQ9</accession>
<dbReference type="NCBIfam" id="NF033832">
    <property type="entry name" value="sce7726_fam"/>
    <property type="match status" value="1"/>
</dbReference>
<sequence length="761" mass="85372">CMLTEFRVGDCKADLAILNGTSTVYEIKSERDSLSRLQRQIEAYKKVFARIFVIAGENHVDDVLAATSQEIGVMKLSRRYQMSTVRSAADSPSRICPMTVFDSVRKSEAKQILARLNIAIPQAPNTMLHTALRERFEGLPSGPVHDAMVNVLKNSRSLTPLTELVERLPASLHAAALSVSMRRSDHDRLIAAMYHPYFRGKQYELITVRENAELLARSGFTPIIEPVKEALGGLERTLRRVCEVGGAAIVIVNPYHGDHAEDGEGISGLLQGSFLDFPGISAGILLKGDMNIARALTLYEQHDCQKMSFIHAGFGDAKALAGGLGDDLSGTRHVFFPKHDLLYRKHFASCERILLADGFKRQRNRDYPLVEPFSELHVTYTDLGMDGFGDFLIVGDEYAESGGPAYAVAIHLTFIDPDKDDAMFIYHFVSNRRDTPTDPAGKFAEALEKMINQLDAGSHVLETEAVREFRELHEKKHYPGLRDRIVPSRSTTKGRCSYCGSENVALVEPDQLAAEFSALVNIYEIDPNGKPLVEWFRTDWRLFDNPRMDDFRAKDLLASVLSNGEVVRLNFSPSPRYQSDRLDSWEQLRHELMYVNRYFPDATIDEDRLEELIAYLEVVPPVLVWYRARIQDGDQTFPIEKMGPPPPRIASHGRANPPGIPYLYLGSMESTAVAEIRPHTGELASVADFTLPADLRLVDLRDPRRLVSPFLLGDEEEIGLLRSDVAFLELLGEELTRPVLPQGAAIDYIPSQYLCEFIKKH</sequence>